<keyword evidence="7 12" id="KW-0378">Hydrolase</keyword>
<comment type="cofactor">
    <cofactor evidence="12">
        <name>Zn(2+)</name>
        <dbReference type="ChEBI" id="CHEBI:29105"/>
    </cofactor>
    <text evidence="12">Binds 1 zinc ion per subunit.</text>
</comment>
<evidence type="ECO:0000256" key="10">
    <source>
        <dbReference type="ARBA" id="ARBA00023049"/>
    </source>
</evidence>
<dbReference type="OrthoDB" id="15218at2"/>
<gene>
    <name evidence="12" type="primary">htpX</name>
    <name evidence="14" type="ORF">SAMN05216234_14324</name>
</gene>
<evidence type="ECO:0000256" key="4">
    <source>
        <dbReference type="ARBA" id="ARBA00022670"/>
    </source>
</evidence>
<comment type="subcellular location">
    <subcellularLocation>
        <location evidence="1 12">Cell membrane</location>
        <topology evidence="1 12">Multi-pass membrane protein</topology>
    </subcellularLocation>
</comment>
<proteinExistence type="inferred from homology"/>
<keyword evidence="14" id="KW-0346">Stress response</keyword>
<dbReference type="PANTHER" id="PTHR43221:SF1">
    <property type="entry name" value="PROTEASE HTPX"/>
    <property type="match status" value="1"/>
</dbReference>
<keyword evidence="15" id="KW-1185">Reference proteome</keyword>
<dbReference type="InterPro" id="IPR001915">
    <property type="entry name" value="Peptidase_M48"/>
</dbReference>
<evidence type="ECO:0000256" key="12">
    <source>
        <dbReference type="HAMAP-Rule" id="MF_00188"/>
    </source>
</evidence>
<dbReference type="STRING" id="223786.SAMN05216234_14324"/>
<accession>A0A1I5TEV8</accession>
<dbReference type="RefSeq" id="WP_092913777.1">
    <property type="nucleotide sequence ID" value="NZ_FOXB01000043.1"/>
</dbReference>
<dbReference type="HAMAP" id="MF_00188">
    <property type="entry name" value="Pept_M48_protease_HtpX"/>
    <property type="match status" value="1"/>
</dbReference>
<evidence type="ECO:0000256" key="8">
    <source>
        <dbReference type="ARBA" id="ARBA00022833"/>
    </source>
</evidence>
<keyword evidence="9 12" id="KW-1133">Transmembrane helix</keyword>
<keyword evidence="6 12" id="KW-0479">Metal-binding</keyword>
<evidence type="ECO:0000313" key="15">
    <source>
        <dbReference type="Proteomes" id="UP000199227"/>
    </source>
</evidence>
<keyword evidence="10 12" id="KW-0482">Metalloprotease</keyword>
<evidence type="ECO:0000256" key="11">
    <source>
        <dbReference type="ARBA" id="ARBA00023136"/>
    </source>
</evidence>
<protein>
    <recommendedName>
        <fullName evidence="12">Protease HtpX homolog</fullName>
        <ecNumber evidence="12">3.4.24.-</ecNumber>
    </recommendedName>
</protein>
<feature type="active site" evidence="12">
    <location>
        <position position="131"/>
    </location>
</feature>
<comment type="similarity">
    <text evidence="2 12">Belongs to the peptidase M48B family.</text>
</comment>
<feature type="transmembrane region" description="Helical" evidence="12">
    <location>
        <begin position="140"/>
        <end position="159"/>
    </location>
</feature>
<feature type="transmembrane region" description="Helical" evidence="12">
    <location>
        <begin position="7"/>
        <end position="24"/>
    </location>
</feature>
<feature type="transmembrane region" description="Helical" evidence="12">
    <location>
        <begin position="179"/>
        <end position="199"/>
    </location>
</feature>
<dbReference type="PANTHER" id="PTHR43221">
    <property type="entry name" value="PROTEASE HTPX"/>
    <property type="match status" value="1"/>
</dbReference>
<evidence type="ECO:0000256" key="9">
    <source>
        <dbReference type="ARBA" id="ARBA00022989"/>
    </source>
</evidence>
<dbReference type="Proteomes" id="UP000199227">
    <property type="component" value="Unassembled WGS sequence"/>
</dbReference>
<feature type="transmembrane region" description="Helical" evidence="12">
    <location>
        <begin position="30"/>
        <end position="47"/>
    </location>
</feature>
<evidence type="ECO:0000256" key="3">
    <source>
        <dbReference type="ARBA" id="ARBA00022475"/>
    </source>
</evidence>
<name>A0A1I5TEV8_9BACT</name>
<dbReference type="InterPro" id="IPR050083">
    <property type="entry name" value="HtpX_protease"/>
</dbReference>
<dbReference type="InterPro" id="IPR022919">
    <property type="entry name" value="Pept_M48_protease_HtpX"/>
</dbReference>
<dbReference type="NCBIfam" id="NF002826">
    <property type="entry name" value="PRK03001.1"/>
    <property type="match status" value="1"/>
</dbReference>
<dbReference type="Gene3D" id="3.30.2010.10">
    <property type="entry name" value="Metalloproteases ('zincins'), catalytic domain"/>
    <property type="match status" value="1"/>
</dbReference>
<evidence type="ECO:0000313" key="14">
    <source>
        <dbReference type="EMBL" id="SFP81573.1"/>
    </source>
</evidence>
<reference evidence="14 15" key="1">
    <citation type="submission" date="2016-10" db="EMBL/GenBank/DDBJ databases">
        <authorList>
            <person name="de Groot N.N."/>
        </authorList>
    </citation>
    <scope>NUCLEOTIDE SEQUENCE [LARGE SCALE GENOMIC DNA]</scope>
    <source>
        <strain evidence="14 15">EP1-55-1</strain>
    </source>
</reference>
<sequence>MESIKTIVLLTLMTLLMVWVGGIFGGVDGMLIALLIAAVMNFFSYFYSDKLVLAQYNAVEVDEHSAPGLIEIVHRLANKAGIPMPKVYIVPEPIPNAFATGRNPSHAAVAVTEGLLDLLDEDEIEAVLAHELSHVRHYDILIGTIAATIAGAIAWIANIMQFGAFFGGGREEENTPNPIIMILLSIILPIAAGIIQMAVSRSREFMADEGAARITGHPEWLQSALIKLDNYNAQGLLPEATPETAHMFIVNPFTGKDISFASLFRTHPTTEQRIERLEEIKREMMYR</sequence>
<dbReference type="GO" id="GO:0005886">
    <property type="term" value="C:plasma membrane"/>
    <property type="evidence" value="ECO:0007669"/>
    <property type="project" value="UniProtKB-SubCell"/>
</dbReference>
<evidence type="ECO:0000259" key="13">
    <source>
        <dbReference type="Pfam" id="PF01435"/>
    </source>
</evidence>
<keyword evidence="11 12" id="KW-0472">Membrane</keyword>
<evidence type="ECO:0000256" key="5">
    <source>
        <dbReference type="ARBA" id="ARBA00022692"/>
    </source>
</evidence>
<keyword evidence="8 12" id="KW-0862">Zinc</keyword>
<dbReference type="Pfam" id="PF01435">
    <property type="entry name" value="Peptidase_M48"/>
    <property type="match status" value="1"/>
</dbReference>
<evidence type="ECO:0000256" key="1">
    <source>
        <dbReference type="ARBA" id="ARBA00004651"/>
    </source>
</evidence>
<dbReference type="GO" id="GO:0006508">
    <property type="term" value="P:proteolysis"/>
    <property type="evidence" value="ECO:0007669"/>
    <property type="project" value="UniProtKB-KW"/>
</dbReference>
<dbReference type="GO" id="GO:0004222">
    <property type="term" value="F:metalloendopeptidase activity"/>
    <property type="evidence" value="ECO:0007669"/>
    <property type="project" value="UniProtKB-UniRule"/>
</dbReference>
<feature type="binding site" evidence="12">
    <location>
        <position position="130"/>
    </location>
    <ligand>
        <name>Zn(2+)</name>
        <dbReference type="ChEBI" id="CHEBI:29105"/>
        <note>catalytic</note>
    </ligand>
</feature>
<keyword evidence="3 12" id="KW-1003">Cell membrane</keyword>
<keyword evidence="5 12" id="KW-0812">Transmembrane</keyword>
<organism evidence="14 15">
    <name type="scientific">Hydrogenimonas thermophila</name>
    <dbReference type="NCBI Taxonomy" id="223786"/>
    <lineage>
        <taxon>Bacteria</taxon>
        <taxon>Pseudomonadati</taxon>
        <taxon>Campylobacterota</taxon>
        <taxon>Epsilonproteobacteria</taxon>
        <taxon>Campylobacterales</taxon>
        <taxon>Hydrogenimonadaceae</taxon>
        <taxon>Hydrogenimonas</taxon>
    </lineage>
</organism>
<dbReference type="EC" id="3.4.24.-" evidence="12"/>
<dbReference type="AlphaFoldDB" id="A0A1I5TEV8"/>
<dbReference type="EMBL" id="FOXB01000043">
    <property type="protein sequence ID" value="SFP81573.1"/>
    <property type="molecule type" value="Genomic_DNA"/>
</dbReference>
<feature type="domain" description="Peptidase M48" evidence="13">
    <location>
        <begin position="67"/>
        <end position="280"/>
    </location>
</feature>
<feature type="binding site" evidence="12">
    <location>
        <position position="204"/>
    </location>
    <ligand>
        <name>Zn(2+)</name>
        <dbReference type="ChEBI" id="CHEBI:29105"/>
        <note>catalytic</note>
    </ligand>
</feature>
<dbReference type="GO" id="GO:0008270">
    <property type="term" value="F:zinc ion binding"/>
    <property type="evidence" value="ECO:0007669"/>
    <property type="project" value="UniProtKB-UniRule"/>
</dbReference>
<evidence type="ECO:0000256" key="2">
    <source>
        <dbReference type="ARBA" id="ARBA00009779"/>
    </source>
</evidence>
<dbReference type="CDD" id="cd07336">
    <property type="entry name" value="M48B_HtpX_like"/>
    <property type="match status" value="1"/>
</dbReference>
<keyword evidence="4 12" id="KW-0645">Protease</keyword>
<evidence type="ECO:0000256" key="7">
    <source>
        <dbReference type="ARBA" id="ARBA00022801"/>
    </source>
</evidence>
<evidence type="ECO:0000256" key="6">
    <source>
        <dbReference type="ARBA" id="ARBA00022723"/>
    </source>
</evidence>
<feature type="binding site" evidence="12">
    <location>
        <position position="134"/>
    </location>
    <ligand>
        <name>Zn(2+)</name>
        <dbReference type="ChEBI" id="CHEBI:29105"/>
        <note>catalytic</note>
    </ligand>
</feature>